<feature type="transmembrane region" description="Helical" evidence="1">
    <location>
        <begin position="170"/>
        <end position="191"/>
    </location>
</feature>
<feature type="transmembrane region" description="Helical" evidence="1">
    <location>
        <begin position="291"/>
        <end position="308"/>
    </location>
</feature>
<feature type="transmembrane region" description="Helical" evidence="1">
    <location>
        <begin position="31"/>
        <end position="51"/>
    </location>
</feature>
<feature type="transmembrane region" description="Helical" evidence="1">
    <location>
        <begin position="197"/>
        <end position="213"/>
    </location>
</feature>
<evidence type="ECO:0000256" key="1">
    <source>
        <dbReference type="SAM" id="Phobius"/>
    </source>
</evidence>
<proteinExistence type="predicted"/>
<dbReference type="RefSeq" id="WP_379286694.1">
    <property type="nucleotide sequence ID" value="NZ_JBHTIU010000019.1"/>
</dbReference>
<accession>A0ABW3D5T5</accession>
<feature type="transmembrane region" description="Helical" evidence="1">
    <location>
        <begin position="359"/>
        <end position="379"/>
    </location>
</feature>
<evidence type="ECO:0000313" key="2">
    <source>
        <dbReference type="EMBL" id="MFD0868636.1"/>
    </source>
</evidence>
<dbReference type="InterPro" id="IPR010288">
    <property type="entry name" value="EcsB_ABC"/>
</dbReference>
<keyword evidence="3" id="KW-1185">Reference proteome</keyword>
<dbReference type="EMBL" id="JBHTIU010000019">
    <property type="protein sequence ID" value="MFD0868636.1"/>
    <property type="molecule type" value="Genomic_DNA"/>
</dbReference>
<dbReference type="Pfam" id="PF05975">
    <property type="entry name" value="EcsB"/>
    <property type="match status" value="1"/>
</dbReference>
<keyword evidence="1" id="KW-1133">Transmembrane helix</keyword>
<dbReference type="Proteomes" id="UP001597120">
    <property type="component" value="Unassembled WGS sequence"/>
</dbReference>
<gene>
    <name evidence="2" type="ORF">ACFQ03_05705</name>
</gene>
<feature type="transmembrane region" description="Helical" evidence="1">
    <location>
        <begin position="385"/>
        <end position="405"/>
    </location>
</feature>
<feature type="transmembrane region" description="Helical" evidence="1">
    <location>
        <begin position="314"/>
        <end position="332"/>
    </location>
</feature>
<feature type="transmembrane region" description="Helical" evidence="1">
    <location>
        <begin position="106"/>
        <end position="125"/>
    </location>
</feature>
<evidence type="ECO:0000313" key="3">
    <source>
        <dbReference type="Proteomes" id="UP001597120"/>
    </source>
</evidence>
<sequence>MITPKLLVRRRIKENAGFQWKALRQAVDWTVALYIVIPALFFAGLQYYTWISSPPDWFAFIPFPLCAFVLFLYVCSGKLRFFLENADQLILLQHPHWIRELRRTGLIYSLTKQFLLTALLMALLAPFLIRIFSVNVPYVVWLGIFTFLSKWNLQLIQKWLDSRYPGLRNLWLHIVWFVIFCAVYISVSYWLLPIQPLALLISLVLVLTGQILWRSKVGDLRTIQQDIKSDYEAKMLLAGFILAYSVPARPKSSRKRPFLFRSSNRLFKKRTSVNGLAEAGIKLFFRNRSSVMLYIQLVSVCSFAMLTLPDPMKWVLWLAAAFLLASMVKLAAKETRSGPLLGMFPWKDGVIREAARKSVGLAVIPGFAVISAVMGAALFSWWGALLLLPVGGMFAYWAAGVLTMFEK</sequence>
<protein>
    <submittedName>
        <fullName evidence="2">ABC transporter permease</fullName>
    </submittedName>
</protein>
<keyword evidence="1" id="KW-0812">Transmembrane</keyword>
<reference evidence="3" key="1">
    <citation type="journal article" date="2019" name="Int. J. Syst. Evol. Microbiol.">
        <title>The Global Catalogue of Microorganisms (GCM) 10K type strain sequencing project: providing services to taxonomists for standard genome sequencing and annotation.</title>
        <authorList>
            <consortium name="The Broad Institute Genomics Platform"/>
            <consortium name="The Broad Institute Genome Sequencing Center for Infectious Disease"/>
            <person name="Wu L."/>
            <person name="Ma J."/>
        </authorList>
    </citation>
    <scope>NUCLEOTIDE SEQUENCE [LARGE SCALE GENOMIC DNA]</scope>
    <source>
        <strain evidence="3">CCUG 57263</strain>
    </source>
</reference>
<keyword evidence="1" id="KW-0472">Membrane</keyword>
<feature type="transmembrane region" description="Helical" evidence="1">
    <location>
        <begin position="57"/>
        <end position="75"/>
    </location>
</feature>
<name>A0ABW3D5T5_9BACL</name>
<organism evidence="2 3">
    <name type="scientific">Paenibacillus residui</name>
    <dbReference type="NCBI Taxonomy" id="629724"/>
    <lineage>
        <taxon>Bacteria</taxon>
        <taxon>Bacillati</taxon>
        <taxon>Bacillota</taxon>
        <taxon>Bacilli</taxon>
        <taxon>Bacillales</taxon>
        <taxon>Paenibacillaceae</taxon>
        <taxon>Paenibacillus</taxon>
    </lineage>
</organism>
<comment type="caution">
    <text evidence="2">The sequence shown here is derived from an EMBL/GenBank/DDBJ whole genome shotgun (WGS) entry which is preliminary data.</text>
</comment>
<feature type="transmembrane region" description="Helical" evidence="1">
    <location>
        <begin position="131"/>
        <end position="149"/>
    </location>
</feature>